<dbReference type="PANTHER" id="PTHR44591">
    <property type="entry name" value="STRESS RESPONSE REGULATOR PROTEIN 1"/>
    <property type="match status" value="1"/>
</dbReference>
<feature type="modified residue" description="4-aspartylphosphate" evidence="2">
    <location>
        <position position="55"/>
    </location>
</feature>
<dbReference type="GO" id="GO:0000160">
    <property type="term" value="P:phosphorelay signal transduction system"/>
    <property type="evidence" value="ECO:0007669"/>
    <property type="project" value="InterPro"/>
</dbReference>
<dbReference type="HOGENOM" id="CLU_000445_69_8_0"/>
<evidence type="ECO:0000259" key="3">
    <source>
        <dbReference type="PROSITE" id="PS50110"/>
    </source>
</evidence>
<dbReference type="AlphaFoldDB" id="A0A081BX98"/>
<dbReference type="SUPFAM" id="SSF52172">
    <property type="entry name" value="CheY-like"/>
    <property type="match status" value="1"/>
</dbReference>
<dbReference type="STRING" id="1499967.U27_03917"/>
<name>A0A081BX98_VECG1</name>
<proteinExistence type="predicted"/>
<dbReference type="Gene3D" id="3.40.50.2300">
    <property type="match status" value="1"/>
</dbReference>
<accession>A0A081BX98</accession>
<dbReference type="PANTHER" id="PTHR44591:SF3">
    <property type="entry name" value="RESPONSE REGULATORY DOMAIN-CONTAINING PROTEIN"/>
    <property type="match status" value="1"/>
</dbReference>
<dbReference type="Pfam" id="PF00072">
    <property type="entry name" value="Response_reg"/>
    <property type="match status" value="1"/>
</dbReference>
<evidence type="ECO:0000256" key="1">
    <source>
        <dbReference type="ARBA" id="ARBA00022553"/>
    </source>
</evidence>
<dbReference type="InterPro" id="IPR011006">
    <property type="entry name" value="CheY-like_superfamily"/>
</dbReference>
<dbReference type="PROSITE" id="PS50110">
    <property type="entry name" value="RESPONSE_REGULATORY"/>
    <property type="match status" value="1"/>
</dbReference>
<protein>
    <submittedName>
        <fullName evidence="4">Response regulator receiver protein</fullName>
    </submittedName>
</protein>
<dbReference type="EMBL" id="DF820465">
    <property type="protein sequence ID" value="GAK56953.1"/>
    <property type="molecule type" value="Genomic_DNA"/>
</dbReference>
<organism evidence="4">
    <name type="scientific">Vecturithrix granuli</name>
    <dbReference type="NCBI Taxonomy" id="1499967"/>
    <lineage>
        <taxon>Bacteria</taxon>
        <taxon>Candidatus Moduliflexota</taxon>
        <taxon>Candidatus Vecturitrichia</taxon>
        <taxon>Candidatus Vecturitrichales</taxon>
        <taxon>Candidatus Vecturitrichaceae</taxon>
        <taxon>Candidatus Vecturithrix</taxon>
    </lineage>
</organism>
<dbReference type="Proteomes" id="UP000030661">
    <property type="component" value="Unassembled WGS sequence"/>
</dbReference>
<sequence>MEGEKTILLVDDDRDFVASNRDLLEAYGYTVLTAYDGNSGLETAQREHPALIVLDVIMNHVTEGFETAKKIRKLPELRETKILMVSAATPEMKLWASSAVSDGESSAEHLLEKPIDPAKFIATIEEMLGND</sequence>
<gene>
    <name evidence="4" type="ORF">U27_03917</name>
</gene>
<evidence type="ECO:0000313" key="4">
    <source>
        <dbReference type="EMBL" id="GAK56953.1"/>
    </source>
</evidence>
<feature type="domain" description="Response regulatory" evidence="3">
    <location>
        <begin position="6"/>
        <end position="128"/>
    </location>
</feature>
<keyword evidence="5" id="KW-1185">Reference proteome</keyword>
<evidence type="ECO:0000313" key="5">
    <source>
        <dbReference type="Proteomes" id="UP000030661"/>
    </source>
</evidence>
<keyword evidence="1 2" id="KW-0597">Phosphoprotein</keyword>
<dbReference type="SMART" id="SM00448">
    <property type="entry name" value="REC"/>
    <property type="match status" value="1"/>
</dbReference>
<dbReference type="InterPro" id="IPR001789">
    <property type="entry name" value="Sig_transdc_resp-reg_receiver"/>
</dbReference>
<dbReference type="eggNOG" id="COG0745">
    <property type="taxonomic scope" value="Bacteria"/>
</dbReference>
<reference evidence="4" key="1">
    <citation type="journal article" date="2015" name="PeerJ">
        <title>First genomic representation of candidate bacterial phylum KSB3 points to enhanced environmental sensing as a trigger of wastewater bulking.</title>
        <authorList>
            <person name="Sekiguchi Y."/>
            <person name="Ohashi A."/>
            <person name="Parks D.H."/>
            <person name="Yamauchi T."/>
            <person name="Tyson G.W."/>
            <person name="Hugenholtz P."/>
        </authorList>
    </citation>
    <scope>NUCLEOTIDE SEQUENCE [LARGE SCALE GENOMIC DNA]</scope>
</reference>
<evidence type="ECO:0000256" key="2">
    <source>
        <dbReference type="PROSITE-ProRule" id="PRU00169"/>
    </source>
</evidence>
<dbReference type="InterPro" id="IPR050595">
    <property type="entry name" value="Bact_response_regulator"/>
</dbReference>